<accession>A0A838XXE0</accession>
<dbReference type="Gene3D" id="3.40.30.10">
    <property type="entry name" value="Glutaredoxin"/>
    <property type="match status" value="1"/>
</dbReference>
<proteinExistence type="predicted"/>
<dbReference type="Proteomes" id="UP000559404">
    <property type="component" value="Unassembled WGS sequence"/>
</dbReference>
<dbReference type="InterPro" id="IPR036249">
    <property type="entry name" value="Thioredoxin-like_sf"/>
</dbReference>
<sequence length="137" mass="14975">MKCHAAALSLAFGLVLGLAAPSARAAELVMFEQAGCHWCEIWDEQIAPIYPKTEEGALAPLRRVDIHKPMPEDLSWMRGERFTPSFALVHEGKEYGRIRGYPGEDFFWGLLAQMVVKLRSAVSGLAAPVDGRPAPAG</sequence>
<organism evidence="2 3">
    <name type="scientific">Stappia taiwanensis</name>
    <dbReference type="NCBI Taxonomy" id="992267"/>
    <lineage>
        <taxon>Bacteria</taxon>
        <taxon>Pseudomonadati</taxon>
        <taxon>Pseudomonadota</taxon>
        <taxon>Alphaproteobacteria</taxon>
        <taxon>Hyphomicrobiales</taxon>
        <taxon>Stappiaceae</taxon>
        <taxon>Stappia</taxon>
    </lineage>
</organism>
<dbReference type="EMBL" id="JACEON010000016">
    <property type="protein sequence ID" value="MBA4613218.1"/>
    <property type="molecule type" value="Genomic_DNA"/>
</dbReference>
<keyword evidence="1" id="KW-0732">Signal</keyword>
<evidence type="ECO:0000313" key="3">
    <source>
        <dbReference type="Proteomes" id="UP000559404"/>
    </source>
</evidence>
<dbReference type="AlphaFoldDB" id="A0A838XXE0"/>
<evidence type="ECO:0000256" key="1">
    <source>
        <dbReference type="SAM" id="SignalP"/>
    </source>
</evidence>
<feature type="chain" id="PRO_5032374199" evidence="1">
    <location>
        <begin position="26"/>
        <end position="137"/>
    </location>
</feature>
<comment type="caution">
    <text evidence="2">The sequence shown here is derived from an EMBL/GenBank/DDBJ whole genome shotgun (WGS) entry which is preliminary data.</text>
</comment>
<feature type="signal peptide" evidence="1">
    <location>
        <begin position="1"/>
        <end position="25"/>
    </location>
</feature>
<dbReference type="SUPFAM" id="SSF52833">
    <property type="entry name" value="Thioredoxin-like"/>
    <property type="match status" value="1"/>
</dbReference>
<keyword evidence="3" id="KW-1185">Reference proteome</keyword>
<protein>
    <submittedName>
        <fullName evidence="2">Transcriptional regulator</fullName>
    </submittedName>
</protein>
<evidence type="ECO:0000313" key="2">
    <source>
        <dbReference type="EMBL" id="MBA4613218.1"/>
    </source>
</evidence>
<reference evidence="2 3" key="2">
    <citation type="submission" date="2020-08" db="EMBL/GenBank/DDBJ databases">
        <title>Stappia taiwanensis sp. nov., isolated from a coastal thermal spring.</title>
        <authorList>
            <person name="Kampfer P."/>
        </authorList>
    </citation>
    <scope>NUCLEOTIDE SEQUENCE [LARGE SCALE GENOMIC DNA]</scope>
    <source>
        <strain evidence="2 3">DSM 23284</strain>
    </source>
</reference>
<name>A0A838XXE0_9HYPH</name>
<gene>
    <name evidence="2" type="ORF">H1W37_16270</name>
</gene>
<reference evidence="2 3" key="1">
    <citation type="submission" date="2020-07" db="EMBL/GenBank/DDBJ databases">
        <authorList>
            <person name="Li M."/>
        </authorList>
    </citation>
    <scope>NUCLEOTIDE SEQUENCE [LARGE SCALE GENOMIC DNA]</scope>
    <source>
        <strain evidence="2 3">DSM 23284</strain>
    </source>
</reference>